<sequence>MGSVGSQRLEEPSVAGTPDGSLVTSFNFDSCQLDEEAAAGAAQGQGGGAGGGPISPDSAAEEPAPDDRYHAIYFAMLLAGVGFLLPYNSFITDVDYLHHKYPGTSIVFDMSLTYILVALVAVLLNNALVERLSLHTRITAVSVTCGCSSSLVTRLTPSTWLRWAPWPSAAQQSSFYGYTGMLPKRYTQGVMTGESTAGVTVSLSRILTKLLLPDERASTLIFFLVSAGLELLCCLLHLLVRRSRFVLRHTARPRHSRPAARPRYCVHHDVAAGDVHFEHQSPALANCGSPKDSPAHEVTSGHGGAYTRFDVPRPRVKRSWPSFRALLLHRYMVARVIWADMLSIAVTYFITLCLFPGLESEIRHCILGEWLPILIMAVFNLSDFVGKILAALPMAWRGPHLLACSCLRMVFIPLFILCVYPSGAPALRHPAWPCVFSLLLGISNGYFGSVPMILAAGKVSPKQRELAGNTMTVSYMTGLTLGSAVAYCTYSLTRDAHGSCFPTSPANASFPAGL</sequence>
<evidence type="ECO:0000256" key="1">
    <source>
        <dbReference type="ARBA" id="ARBA00004424"/>
    </source>
</evidence>
<dbReference type="PANTHER" id="PTHR10332">
    <property type="entry name" value="EQUILIBRATIVE NUCLEOSIDE TRANSPORTER"/>
    <property type="match status" value="1"/>
</dbReference>
<evidence type="ECO:0000256" key="6">
    <source>
        <dbReference type="ARBA" id="ARBA00023136"/>
    </source>
</evidence>
<feature type="transmembrane region" description="Helical" evidence="8">
    <location>
        <begin position="220"/>
        <end position="240"/>
    </location>
</feature>
<protein>
    <submittedName>
        <fullName evidence="10">Equilibrative nucleoside transporter 4 isoform X2</fullName>
    </submittedName>
</protein>
<dbReference type="SUPFAM" id="SSF103473">
    <property type="entry name" value="MFS general substrate transporter"/>
    <property type="match status" value="1"/>
</dbReference>
<evidence type="ECO:0000256" key="7">
    <source>
        <dbReference type="SAM" id="MobiDB-lite"/>
    </source>
</evidence>
<accession>A0ABM1DH17</accession>
<name>A0ABM1DH17_CERSS</name>
<evidence type="ECO:0000256" key="4">
    <source>
        <dbReference type="ARBA" id="ARBA00022692"/>
    </source>
</evidence>
<evidence type="ECO:0000256" key="2">
    <source>
        <dbReference type="ARBA" id="ARBA00007965"/>
    </source>
</evidence>
<comment type="similarity">
    <text evidence="2">Belongs to the SLC29A/ENT transporter (TC 2.A.57) family.</text>
</comment>
<evidence type="ECO:0000313" key="10">
    <source>
        <dbReference type="RefSeq" id="XP_014651098.1"/>
    </source>
</evidence>
<comment type="subcellular location">
    <subcellularLocation>
        <location evidence="1">Apical cell membrane</location>
        <topology evidence="1">Multi-pass membrane protein</topology>
    </subcellularLocation>
</comment>
<feature type="transmembrane region" description="Helical" evidence="8">
    <location>
        <begin position="435"/>
        <end position="456"/>
    </location>
</feature>
<feature type="transmembrane region" description="Helical" evidence="8">
    <location>
        <begin position="336"/>
        <end position="358"/>
    </location>
</feature>
<feature type="transmembrane region" description="Helical" evidence="8">
    <location>
        <begin position="71"/>
        <end position="91"/>
    </location>
</feature>
<feature type="transmembrane region" description="Helical" evidence="8">
    <location>
        <begin position="103"/>
        <end position="124"/>
    </location>
</feature>
<evidence type="ECO:0000256" key="8">
    <source>
        <dbReference type="SAM" id="Phobius"/>
    </source>
</evidence>
<gene>
    <name evidence="10" type="primary">LOC101392738</name>
</gene>
<keyword evidence="3" id="KW-0813">Transport</keyword>
<evidence type="ECO:0000256" key="3">
    <source>
        <dbReference type="ARBA" id="ARBA00022448"/>
    </source>
</evidence>
<dbReference type="InterPro" id="IPR036259">
    <property type="entry name" value="MFS_trans_sf"/>
</dbReference>
<feature type="region of interest" description="Disordered" evidence="7">
    <location>
        <begin position="1"/>
        <end position="22"/>
    </location>
</feature>
<keyword evidence="9" id="KW-1185">Reference proteome</keyword>
<dbReference type="RefSeq" id="XP_014651098.1">
    <property type="nucleotide sequence ID" value="XM_014795612.1"/>
</dbReference>
<reference evidence="10" key="1">
    <citation type="submission" date="2025-08" db="UniProtKB">
        <authorList>
            <consortium name="RefSeq"/>
        </authorList>
    </citation>
    <scope>IDENTIFICATION</scope>
</reference>
<keyword evidence="6 8" id="KW-0472">Membrane</keyword>
<feature type="transmembrane region" description="Helical" evidence="8">
    <location>
        <begin position="401"/>
        <end position="423"/>
    </location>
</feature>
<feature type="region of interest" description="Disordered" evidence="7">
    <location>
        <begin position="37"/>
        <end position="62"/>
    </location>
</feature>
<dbReference type="PANTHER" id="PTHR10332:SF10">
    <property type="entry name" value="EQUILIBRATIVE NUCLEOSIDE TRANSPORTER 4"/>
    <property type="match status" value="1"/>
</dbReference>
<dbReference type="GeneID" id="101392738"/>
<feature type="compositionally biased region" description="Gly residues" evidence="7">
    <location>
        <begin position="43"/>
        <end position="53"/>
    </location>
</feature>
<dbReference type="InterPro" id="IPR002259">
    <property type="entry name" value="Eqnu_transpt"/>
</dbReference>
<dbReference type="Pfam" id="PF01733">
    <property type="entry name" value="Nucleoside_tran"/>
    <property type="match status" value="1"/>
</dbReference>
<dbReference type="PRINTS" id="PR01130">
    <property type="entry name" value="DERENTRNSPRT"/>
</dbReference>
<organism evidence="9 10">
    <name type="scientific">Ceratotherium simum simum</name>
    <name type="common">Southern white rhinoceros</name>
    <dbReference type="NCBI Taxonomy" id="73337"/>
    <lineage>
        <taxon>Eukaryota</taxon>
        <taxon>Metazoa</taxon>
        <taxon>Chordata</taxon>
        <taxon>Craniata</taxon>
        <taxon>Vertebrata</taxon>
        <taxon>Euteleostomi</taxon>
        <taxon>Mammalia</taxon>
        <taxon>Eutheria</taxon>
        <taxon>Laurasiatheria</taxon>
        <taxon>Perissodactyla</taxon>
        <taxon>Rhinocerotidae</taxon>
        <taxon>Ceratotherium</taxon>
    </lineage>
</organism>
<dbReference type="Proteomes" id="UP000694910">
    <property type="component" value="Unplaced"/>
</dbReference>
<proteinExistence type="inferred from homology"/>
<feature type="transmembrane region" description="Helical" evidence="8">
    <location>
        <begin position="370"/>
        <end position="389"/>
    </location>
</feature>
<evidence type="ECO:0000256" key="5">
    <source>
        <dbReference type="ARBA" id="ARBA00022989"/>
    </source>
</evidence>
<keyword evidence="4 8" id="KW-0812">Transmembrane</keyword>
<evidence type="ECO:0000313" key="9">
    <source>
        <dbReference type="Proteomes" id="UP000694910"/>
    </source>
</evidence>
<keyword evidence="5 8" id="KW-1133">Transmembrane helix</keyword>